<name>A0A0F9GB92_9ZZZZ</name>
<evidence type="ECO:0000313" key="1">
    <source>
        <dbReference type="EMBL" id="KKL60447.1"/>
    </source>
</evidence>
<proteinExistence type="predicted"/>
<reference evidence="1" key="1">
    <citation type="journal article" date="2015" name="Nature">
        <title>Complex archaea that bridge the gap between prokaryotes and eukaryotes.</title>
        <authorList>
            <person name="Spang A."/>
            <person name="Saw J.H."/>
            <person name="Jorgensen S.L."/>
            <person name="Zaremba-Niedzwiedzka K."/>
            <person name="Martijn J."/>
            <person name="Lind A.E."/>
            <person name="van Eijk R."/>
            <person name="Schleper C."/>
            <person name="Guy L."/>
            <person name="Ettema T.J."/>
        </authorList>
    </citation>
    <scope>NUCLEOTIDE SEQUENCE</scope>
</reference>
<comment type="caution">
    <text evidence="1">The sequence shown here is derived from an EMBL/GenBank/DDBJ whole genome shotgun (WGS) entry which is preliminary data.</text>
</comment>
<gene>
    <name evidence="1" type="ORF">LCGC14_2205180</name>
</gene>
<feature type="non-terminal residue" evidence="1">
    <location>
        <position position="53"/>
    </location>
</feature>
<dbReference type="EMBL" id="LAZR01029141">
    <property type="protein sequence ID" value="KKL60447.1"/>
    <property type="molecule type" value="Genomic_DNA"/>
</dbReference>
<protein>
    <submittedName>
        <fullName evidence="1">Uncharacterized protein</fullName>
    </submittedName>
</protein>
<sequence>MEDVEGLRSIEEIRESLKGFREQIVQMEDLFVDGMVDPKTLRQQYALEAALRE</sequence>
<dbReference type="AlphaFoldDB" id="A0A0F9GB92"/>
<organism evidence="1">
    <name type="scientific">marine sediment metagenome</name>
    <dbReference type="NCBI Taxonomy" id="412755"/>
    <lineage>
        <taxon>unclassified sequences</taxon>
        <taxon>metagenomes</taxon>
        <taxon>ecological metagenomes</taxon>
    </lineage>
</organism>
<accession>A0A0F9GB92</accession>